<keyword evidence="1" id="KW-0732">Signal</keyword>
<dbReference type="Proteomes" id="UP000275281">
    <property type="component" value="Unassembled WGS sequence"/>
</dbReference>
<organism evidence="2 3">
    <name type="scientific">Alteromonas sediminis</name>
    <dbReference type="NCBI Taxonomy" id="2259342"/>
    <lineage>
        <taxon>Bacteria</taxon>
        <taxon>Pseudomonadati</taxon>
        <taxon>Pseudomonadota</taxon>
        <taxon>Gammaproteobacteria</taxon>
        <taxon>Alteromonadales</taxon>
        <taxon>Alteromonadaceae</taxon>
        <taxon>Alteromonas/Salinimonas group</taxon>
        <taxon>Alteromonas</taxon>
    </lineage>
</organism>
<sequence length="147" mass="17338">MKTKIFTLICLLSFSQVSFAYQDEIDKFFSLYESGKVLEAVDSIYSSNKWILQKKDDVQHVKSQLQNLNSLVGKFHSKVKLGEEHIAERLYHITYLALYERQPVRLEFVFYKPEENWVIYSFSFDDEIDEELQKFARDKIAGYNVGS</sequence>
<dbReference type="AlphaFoldDB" id="A0A3N5XZR3"/>
<keyword evidence="3" id="KW-1185">Reference proteome</keyword>
<protein>
    <recommendedName>
        <fullName evidence="4">Nuclear transport factor 2 family protein</fullName>
    </recommendedName>
</protein>
<dbReference type="EMBL" id="RPOK01000004">
    <property type="protein sequence ID" value="RPJ66063.1"/>
    <property type="molecule type" value="Genomic_DNA"/>
</dbReference>
<gene>
    <name evidence="2" type="ORF">DRW07_14785</name>
</gene>
<accession>A0A3N5XZR3</accession>
<evidence type="ECO:0000256" key="1">
    <source>
        <dbReference type="SAM" id="SignalP"/>
    </source>
</evidence>
<feature type="signal peptide" evidence="1">
    <location>
        <begin position="1"/>
        <end position="20"/>
    </location>
</feature>
<evidence type="ECO:0000313" key="2">
    <source>
        <dbReference type="EMBL" id="RPJ66063.1"/>
    </source>
</evidence>
<evidence type="ECO:0000313" key="3">
    <source>
        <dbReference type="Proteomes" id="UP000275281"/>
    </source>
</evidence>
<reference evidence="2 3" key="1">
    <citation type="submission" date="2018-11" db="EMBL/GenBank/DDBJ databases">
        <authorList>
            <person name="Ye M.-Q."/>
            <person name="Du Z.-J."/>
        </authorList>
    </citation>
    <scope>NUCLEOTIDE SEQUENCE [LARGE SCALE GENOMIC DNA]</scope>
    <source>
        <strain evidence="2 3">U0105</strain>
    </source>
</reference>
<feature type="chain" id="PRO_5018157094" description="Nuclear transport factor 2 family protein" evidence="1">
    <location>
        <begin position="21"/>
        <end position="147"/>
    </location>
</feature>
<proteinExistence type="predicted"/>
<name>A0A3N5XZR3_9ALTE</name>
<dbReference type="OrthoDB" id="1367364at2"/>
<dbReference type="RefSeq" id="WP_124028694.1">
    <property type="nucleotide sequence ID" value="NZ_JBHRSN010000007.1"/>
</dbReference>
<evidence type="ECO:0008006" key="4">
    <source>
        <dbReference type="Google" id="ProtNLM"/>
    </source>
</evidence>
<comment type="caution">
    <text evidence="2">The sequence shown here is derived from an EMBL/GenBank/DDBJ whole genome shotgun (WGS) entry which is preliminary data.</text>
</comment>